<organism evidence="1 2">
    <name type="scientific">Listeria newyorkensis</name>
    <dbReference type="NCBI Taxonomy" id="1497681"/>
    <lineage>
        <taxon>Bacteria</taxon>
        <taxon>Bacillati</taxon>
        <taxon>Bacillota</taxon>
        <taxon>Bacilli</taxon>
        <taxon>Bacillales</taxon>
        <taxon>Listeriaceae</taxon>
        <taxon>Listeria</taxon>
    </lineage>
</organism>
<keyword evidence="2" id="KW-1185">Reference proteome</keyword>
<reference evidence="1 2" key="1">
    <citation type="submission" date="2016-11" db="EMBL/GenBank/DDBJ databases">
        <title>Whole Genome Sequence of Listeria newyorkensis.</title>
        <authorList>
            <person name="Frink S."/>
            <person name="Morales C."/>
            <person name="Kiang D."/>
        </authorList>
    </citation>
    <scope>NUCLEOTIDE SEQUENCE [LARGE SCALE GENOMIC DNA]</scope>
    <source>
        <strain evidence="1 2">F1604011-044</strain>
    </source>
</reference>
<protein>
    <submittedName>
        <fullName evidence="1">Uncharacterized protein</fullName>
    </submittedName>
</protein>
<sequence length="247" mass="27720">MIKVVYFDEGSATDYIVIQNGGQIDWSKKENKEKLAKMLTEIDVQAKGGFNLLALAKAAISGSMQVGYDASSTKMAESTITNTLLTDYIKFANEDKHIYKFYNKYVYAPENSVSMYKMYSSYLNIVPKDQIPIDLGELNNAILGERGYYQMLISDDNGRKQVLRFNINTFKNGYTLADLSKMNLTFFGVNVGTCMEADLSMENEFKFETGSKKPPSAQEVVKGVQAVDENRLEIFDIVLAGVMRDPS</sequence>
<dbReference type="Proteomes" id="UP000236500">
    <property type="component" value="Unassembled WGS sequence"/>
</dbReference>
<evidence type="ECO:0000313" key="1">
    <source>
        <dbReference type="EMBL" id="PNP94505.1"/>
    </source>
</evidence>
<proteinExistence type="predicted"/>
<dbReference type="InterPro" id="IPR045633">
    <property type="entry name" value="DUF6414"/>
</dbReference>
<dbReference type="RefSeq" id="WP_036094786.1">
    <property type="nucleotide sequence ID" value="NZ_CP113980.1"/>
</dbReference>
<dbReference type="Pfam" id="PF19952">
    <property type="entry name" value="DUF6414"/>
    <property type="match status" value="1"/>
</dbReference>
<accession>A0ABX4XRQ1</accession>
<name>A0ABX4XRQ1_9LIST</name>
<evidence type="ECO:0000313" key="2">
    <source>
        <dbReference type="Proteomes" id="UP000236500"/>
    </source>
</evidence>
<comment type="caution">
    <text evidence="1">The sequence shown here is derived from an EMBL/GenBank/DDBJ whole genome shotgun (WGS) entry which is preliminary data.</text>
</comment>
<gene>
    <name evidence="1" type="ORF">BMT55_02095</name>
</gene>
<dbReference type="EMBL" id="MPDH01000002">
    <property type="protein sequence ID" value="PNP94505.1"/>
    <property type="molecule type" value="Genomic_DNA"/>
</dbReference>